<feature type="transmembrane region" description="Helical" evidence="1">
    <location>
        <begin position="30"/>
        <end position="47"/>
    </location>
</feature>
<proteinExistence type="predicted"/>
<dbReference type="EMBL" id="JAROCC010000009">
    <property type="protein sequence ID" value="MDN4608169.1"/>
    <property type="molecule type" value="Genomic_DNA"/>
</dbReference>
<feature type="transmembrane region" description="Helical" evidence="1">
    <location>
        <begin position="5"/>
        <end position="24"/>
    </location>
</feature>
<gene>
    <name evidence="2" type="ORF">P5G49_11885</name>
</gene>
<evidence type="ECO:0000256" key="1">
    <source>
        <dbReference type="SAM" id="Phobius"/>
    </source>
</evidence>
<keyword evidence="3" id="KW-1185">Reference proteome</keyword>
<dbReference type="RefSeq" id="WP_301244210.1">
    <property type="nucleotide sequence ID" value="NZ_JAROCC010000009.1"/>
</dbReference>
<protein>
    <submittedName>
        <fullName evidence="2">Pr6Pr family membrane protein</fullName>
    </submittedName>
</protein>
<feature type="transmembrane region" description="Helical" evidence="1">
    <location>
        <begin position="59"/>
        <end position="78"/>
    </location>
</feature>
<organism evidence="2 3">
    <name type="scientific">Sporosarcina highlanderae</name>
    <dbReference type="NCBI Taxonomy" id="3035916"/>
    <lineage>
        <taxon>Bacteria</taxon>
        <taxon>Bacillati</taxon>
        <taxon>Bacillota</taxon>
        <taxon>Bacilli</taxon>
        <taxon>Bacillales</taxon>
        <taxon>Caryophanaceae</taxon>
        <taxon>Sporosarcina</taxon>
    </lineage>
</organism>
<dbReference type="Proteomes" id="UP001175097">
    <property type="component" value="Unassembled WGS sequence"/>
</dbReference>
<dbReference type="NCBIfam" id="NF038065">
    <property type="entry name" value="Pr6Pr"/>
    <property type="match status" value="1"/>
</dbReference>
<feature type="transmembrane region" description="Helical" evidence="1">
    <location>
        <begin position="162"/>
        <end position="188"/>
    </location>
</feature>
<feature type="transmembrane region" description="Helical" evidence="1">
    <location>
        <begin position="122"/>
        <end position="142"/>
    </location>
</feature>
<evidence type="ECO:0000313" key="3">
    <source>
        <dbReference type="Proteomes" id="UP001175097"/>
    </source>
</evidence>
<evidence type="ECO:0000313" key="2">
    <source>
        <dbReference type="EMBL" id="MDN4608169.1"/>
    </source>
</evidence>
<feature type="transmembrane region" description="Helical" evidence="1">
    <location>
        <begin position="90"/>
        <end position="110"/>
    </location>
</feature>
<reference evidence="2" key="1">
    <citation type="submission" date="2023-03" db="EMBL/GenBank/DDBJ databases">
        <title>MT1 and MT2 Draft Genomes of Novel Species.</title>
        <authorList>
            <person name="Venkateswaran K."/>
        </authorList>
    </citation>
    <scope>NUCLEOTIDE SEQUENCE</scope>
    <source>
        <strain evidence="2">F6_3S_P_2</strain>
    </source>
</reference>
<sequence>MIISFIGFLSVILHIFYSPAPWISITKFTIQSNLLVSVTFLLSVFAMRSRKHHTPLLDFLKNCSVIYMFIVITTYHFLLVSGGEYVGTRIITNFTLHYLLPLFVFTNWIAFEVKKKYSYTHIFYWMLFPLLYCVVSLLRGLVDGFYPYFFLNPTGVIPVGVGSYANVGLFIIAYLCVYIILGFFLILLNRIFLHFKIINTATSSS</sequence>
<keyword evidence="1" id="KW-0472">Membrane</keyword>
<keyword evidence="1" id="KW-1133">Transmembrane helix</keyword>
<accession>A0ABT8JSM4</accession>
<dbReference type="InterPro" id="IPR049713">
    <property type="entry name" value="Pr6Pr-like"/>
</dbReference>
<name>A0ABT8JSM4_9BACL</name>
<keyword evidence="1" id="KW-0812">Transmembrane</keyword>
<comment type="caution">
    <text evidence="2">The sequence shown here is derived from an EMBL/GenBank/DDBJ whole genome shotgun (WGS) entry which is preliminary data.</text>
</comment>